<dbReference type="Proteomes" id="UP001162992">
    <property type="component" value="Chromosome 18"/>
</dbReference>
<evidence type="ECO:0000313" key="1">
    <source>
        <dbReference type="EMBL" id="KAJ7523318.1"/>
    </source>
</evidence>
<evidence type="ECO:0000313" key="2">
    <source>
        <dbReference type="Proteomes" id="UP001162992"/>
    </source>
</evidence>
<comment type="caution">
    <text evidence="1">The sequence shown here is derived from an EMBL/GenBank/DDBJ whole genome shotgun (WGS) entry which is preliminary data.</text>
</comment>
<gene>
    <name evidence="1" type="ORF">O6H91_18G046500</name>
</gene>
<organism evidence="1 2">
    <name type="scientific">Diphasiastrum complanatum</name>
    <name type="common">Issler's clubmoss</name>
    <name type="synonym">Lycopodium complanatum</name>
    <dbReference type="NCBI Taxonomy" id="34168"/>
    <lineage>
        <taxon>Eukaryota</taxon>
        <taxon>Viridiplantae</taxon>
        <taxon>Streptophyta</taxon>
        <taxon>Embryophyta</taxon>
        <taxon>Tracheophyta</taxon>
        <taxon>Lycopodiopsida</taxon>
        <taxon>Lycopodiales</taxon>
        <taxon>Lycopodiaceae</taxon>
        <taxon>Lycopodioideae</taxon>
        <taxon>Diphasiastrum</taxon>
    </lineage>
</organism>
<sequence length="578" mass="64737">MAEATTHSSHFFFVAKGKSGLAVTATATSTSSITICSNDPFFSQNLRLNRTIRSTFQSIEELGNQRCLRNWQKNGNSIQQLFSANADDGGRCQQNRPLERLPLLVHEGSLRSQYAWDGQCLRTVKLEAAKPGRAQFGRWAADWEEFVSKLMQALRNIFIPEHVRPNYVPYMRWKFLHRVLSSILHVQSTQAMLRAIGVGAQRALPSAAALNWVLKDGLGRFGKLVYAASLGQTFDSDIKRVRFTTSMLFSISLGLEMLTPFFPHHFLLIATLANVGKSISFAAYVSTSSAILKSFALGDNLADIAAKGQVQAVVSDNLGLAIAVAISRIYKFFPRLESTLPIWIFPFLSVFELFAIFNELQSVHLLTLNKVRLEVIINTWLLEGTVPSAEEVSKYESRSLLIGAVSGGKLMNLRIGALNPISLKRDELMALLNQQKDQQHLLLQDCEHYFWHSPLSCTKIGLRLWLNDKASSIDIIKGVLQASYIRTVLKPNSLHTKDSMLFNAQNQSAAVHVERSATVKEGNVSLLDGEFMNWVEQSRQFAEENVQSLLTEMKKGGWHVTHILLKPHERCTYSIPDT</sequence>
<name>A0ACC2B0J0_DIPCM</name>
<dbReference type="EMBL" id="CM055109">
    <property type="protein sequence ID" value="KAJ7523318.1"/>
    <property type="molecule type" value="Genomic_DNA"/>
</dbReference>
<keyword evidence="2" id="KW-1185">Reference proteome</keyword>
<accession>A0ACC2B0J0</accession>
<protein>
    <submittedName>
        <fullName evidence="1">Uncharacterized protein</fullName>
    </submittedName>
</protein>
<reference evidence="2" key="1">
    <citation type="journal article" date="2024" name="Proc. Natl. Acad. Sci. U.S.A.">
        <title>Extraordinary preservation of gene collinearity over three hundred million years revealed in homosporous lycophytes.</title>
        <authorList>
            <person name="Li C."/>
            <person name="Wickell D."/>
            <person name="Kuo L.Y."/>
            <person name="Chen X."/>
            <person name="Nie B."/>
            <person name="Liao X."/>
            <person name="Peng D."/>
            <person name="Ji J."/>
            <person name="Jenkins J."/>
            <person name="Williams M."/>
            <person name="Shu S."/>
            <person name="Plott C."/>
            <person name="Barry K."/>
            <person name="Rajasekar S."/>
            <person name="Grimwood J."/>
            <person name="Han X."/>
            <person name="Sun S."/>
            <person name="Hou Z."/>
            <person name="He W."/>
            <person name="Dai G."/>
            <person name="Sun C."/>
            <person name="Schmutz J."/>
            <person name="Leebens-Mack J.H."/>
            <person name="Li F.W."/>
            <person name="Wang L."/>
        </authorList>
    </citation>
    <scope>NUCLEOTIDE SEQUENCE [LARGE SCALE GENOMIC DNA]</scope>
    <source>
        <strain evidence="2">cv. PW_Plant_1</strain>
    </source>
</reference>
<proteinExistence type="predicted"/>